<dbReference type="CDD" id="cd01282">
    <property type="entry name" value="HTH_MerR-like_sg3"/>
    <property type="match status" value="1"/>
</dbReference>
<proteinExistence type="predicted"/>
<dbReference type="SMART" id="SM00422">
    <property type="entry name" value="HTH_MERR"/>
    <property type="match status" value="1"/>
</dbReference>
<protein>
    <recommendedName>
        <fullName evidence="3">HTH merR-type domain-containing protein</fullName>
    </recommendedName>
</protein>
<dbReference type="PROSITE" id="PS50937">
    <property type="entry name" value="HTH_MERR_2"/>
    <property type="match status" value="1"/>
</dbReference>
<feature type="domain" description="HTH merR-type" evidence="3">
    <location>
        <begin position="1"/>
        <end position="68"/>
    </location>
</feature>
<dbReference type="RefSeq" id="WP_203888245.1">
    <property type="nucleotide sequence ID" value="NZ_BAABHH010000045.1"/>
</dbReference>
<dbReference type="AlphaFoldDB" id="A0A8J3Q178"/>
<feature type="region of interest" description="Disordered" evidence="2">
    <location>
        <begin position="122"/>
        <end position="157"/>
    </location>
</feature>
<keyword evidence="5" id="KW-1185">Reference proteome</keyword>
<dbReference type="PRINTS" id="PR00040">
    <property type="entry name" value="HTHMERR"/>
</dbReference>
<dbReference type="EMBL" id="BONV01000066">
    <property type="protein sequence ID" value="GIG84991.1"/>
    <property type="molecule type" value="Genomic_DNA"/>
</dbReference>
<evidence type="ECO:0000256" key="1">
    <source>
        <dbReference type="ARBA" id="ARBA00023125"/>
    </source>
</evidence>
<dbReference type="PANTHER" id="PTHR30204:SF93">
    <property type="entry name" value="HTH MERR-TYPE DOMAIN-CONTAINING PROTEIN"/>
    <property type="match status" value="1"/>
</dbReference>
<sequence>MRIGELAERTGASRRLLRYYEEQGLITPDRALNGYREYGEPHVYGVLQIKGLLDAGLPTRIIRQILPCLDKPRSIYPPEVTPEMIVTLQHEQARLSERIEFLIRNRDAIADYLHMVAGDKVAGAGPGSGGRPQHYESHSRRRRLPALPLRRRDRCTT</sequence>
<keyword evidence="1" id="KW-0238">DNA-binding</keyword>
<evidence type="ECO:0000259" key="3">
    <source>
        <dbReference type="PROSITE" id="PS50937"/>
    </source>
</evidence>
<dbReference type="GO" id="GO:0003677">
    <property type="term" value="F:DNA binding"/>
    <property type="evidence" value="ECO:0007669"/>
    <property type="project" value="UniProtKB-KW"/>
</dbReference>
<dbReference type="InterPro" id="IPR009061">
    <property type="entry name" value="DNA-bd_dom_put_sf"/>
</dbReference>
<dbReference type="GO" id="GO:0003700">
    <property type="term" value="F:DNA-binding transcription factor activity"/>
    <property type="evidence" value="ECO:0007669"/>
    <property type="project" value="InterPro"/>
</dbReference>
<dbReference type="PANTHER" id="PTHR30204">
    <property type="entry name" value="REDOX-CYCLING DRUG-SENSING TRANSCRIPTIONAL ACTIVATOR SOXR"/>
    <property type="match status" value="1"/>
</dbReference>
<evidence type="ECO:0000256" key="2">
    <source>
        <dbReference type="SAM" id="MobiDB-lite"/>
    </source>
</evidence>
<dbReference type="Proteomes" id="UP000630097">
    <property type="component" value="Unassembled WGS sequence"/>
</dbReference>
<gene>
    <name evidence="4" type="ORF">Pka01_81180</name>
</gene>
<dbReference type="InterPro" id="IPR000551">
    <property type="entry name" value="MerR-type_HTH_dom"/>
</dbReference>
<evidence type="ECO:0000313" key="5">
    <source>
        <dbReference type="Proteomes" id="UP000630097"/>
    </source>
</evidence>
<dbReference type="SUPFAM" id="SSF46955">
    <property type="entry name" value="Putative DNA-binding domain"/>
    <property type="match status" value="1"/>
</dbReference>
<evidence type="ECO:0000313" key="4">
    <source>
        <dbReference type="EMBL" id="GIG84991.1"/>
    </source>
</evidence>
<dbReference type="InterPro" id="IPR047057">
    <property type="entry name" value="MerR_fam"/>
</dbReference>
<feature type="compositionally biased region" description="Basic residues" evidence="2">
    <location>
        <begin position="139"/>
        <end position="157"/>
    </location>
</feature>
<reference evidence="4 5" key="1">
    <citation type="submission" date="2021-01" db="EMBL/GenBank/DDBJ databases">
        <title>Whole genome shotgun sequence of Planotetraspora kaengkrachanensis NBRC 104272.</title>
        <authorList>
            <person name="Komaki H."/>
            <person name="Tamura T."/>
        </authorList>
    </citation>
    <scope>NUCLEOTIDE SEQUENCE [LARGE SCALE GENOMIC DNA]</scope>
    <source>
        <strain evidence="4 5">NBRC 104272</strain>
    </source>
</reference>
<name>A0A8J3Q178_9ACTN</name>
<dbReference type="Pfam" id="PF13411">
    <property type="entry name" value="MerR_1"/>
    <property type="match status" value="1"/>
</dbReference>
<accession>A0A8J3Q178</accession>
<comment type="caution">
    <text evidence="4">The sequence shown here is derived from an EMBL/GenBank/DDBJ whole genome shotgun (WGS) entry which is preliminary data.</text>
</comment>
<organism evidence="4 5">
    <name type="scientific">Planotetraspora kaengkrachanensis</name>
    <dbReference type="NCBI Taxonomy" id="575193"/>
    <lineage>
        <taxon>Bacteria</taxon>
        <taxon>Bacillati</taxon>
        <taxon>Actinomycetota</taxon>
        <taxon>Actinomycetes</taxon>
        <taxon>Streptosporangiales</taxon>
        <taxon>Streptosporangiaceae</taxon>
        <taxon>Planotetraspora</taxon>
    </lineage>
</organism>
<dbReference type="Gene3D" id="1.10.1660.10">
    <property type="match status" value="1"/>
</dbReference>